<evidence type="ECO:0000313" key="2">
    <source>
        <dbReference type="Proteomes" id="UP000626109"/>
    </source>
</evidence>
<organism evidence="1 2">
    <name type="scientific">Polarella glacialis</name>
    <name type="common">Dinoflagellate</name>
    <dbReference type="NCBI Taxonomy" id="89957"/>
    <lineage>
        <taxon>Eukaryota</taxon>
        <taxon>Sar</taxon>
        <taxon>Alveolata</taxon>
        <taxon>Dinophyceae</taxon>
        <taxon>Suessiales</taxon>
        <taxon>Suessiaceae</taxon>
        <taxon>Polarella</taxon>
    </lineage>
</organism>
<name>A0A813H0W6_POLGL</name>
<dbReference type="Proteomes" id="UP000626109">
    <property type="component" value="Unassembled WGS sequence"/>
</dbReference>
<proteinExistence type="predicted"/>
<comment type="caution">
    <text evidence="1">The sequence shown here is derived from an EMBL/GenBank/DDBJ whole genome shotgun (WGS) entry which is preliminary data.</text>
</comment>
<dbReference type="AlphaFoldDB" id="A0A813H0W6"/>
<accession>A0A813H0W6</accession>
<sequence length="100" mass="11662">MIWLFLVCFNNSVNNKVGLHNQSFCYLASDCNHEQQQQQTRINHLNLAAQATNGRDDVVRSSLHERRPALHGRGLDLLKVSCFYCFFFKQCCYLLLFVCF</sequence>
<protein>
    <submittedName>
        <fullName evidence="1">Uncharacterized protein</fullName>
    </submittedName>
</protein>
<gene>
    <name evidence="1" type="ORF">PGLA2088_LOCUS1071</name>
</gene>
<dbReference type="EMBL" id="CAJNNW010000798">
    <property type="protein sequence ID" value="CAE8631277.1"/>
    <property type="molecule type" value="Genomic_DNA"/>
</dbReference>
<evidence type="ECO:0000313" key="1">
    <source>
        <dbReference type="EMBL" id="CAE8631277.1"/>
    </source>
</evidence>
<reference evidence="1" key="1">
    <citation type="submission" date="2021-02" db="EMBL/GenBank/DDBJ databases">
        <authorList>
            <person name="Dougan E. K."/>
            <person name="Rhodes N."/>
            <person name="Thang M."/>
            <person name="Chan C."/>
        </authorList>
    </citation>
    <scope>NUCLEOTIDE SEQUENCE</scope>
</reference>